<evidence type="ECO:0000256" key="1">
    <source>
        <dbReference type="ARBA" id="ARBA00023242"/>
    </source>
</evidence>
<keyword evidence="5" id="KW-1185">Reference proteome</keyword>
<reference evidence="4 5" key="1">
    <citation type="submission" date="2020-01" db="EMBL/GenBank/DDBJ databases">
        <authorList>
            <consortium name="DOE Joint Genome Institute"/>
            <person name="Haridas S."/>
            <person name="Albert R."/>
            <person name="Binder M."/>
            <person name="Bloem J."/>
            <person name="Labutti K."/>
            <person name="Salamov A."/>
            <person name="Andreopoulos B."/>
            <person name="Baker S.E."/>
            <person name="Barry K."/>
            <person name="Bills G."/>
            <person name="Bluhm B.H."/>
            <person name="Cannon C."/>
            <person name="Castanera R."/>
            <person name="Culley D.E."/>
            <person name="Daum C."/>
            <person name="Ezra D."/>
            <person name="Gonzalez J.B."/>
            <person name="Henrissat B."/>
            <person name="Kuo A."/>
            <person name="Liang C."/>
            <person name="Lipzen A."/>
            <person name="Lutzoni F."/>
            <person name="Magnuson J."/>
            <person name="Mondo S."/>
            <person name="Nolan M."/>
            <person name="Ohm R."/>
            <person name="Pangilinan J."/>
            <person name="Park H.-J.H."/>
            <person name="Ramirez L."/>
            <person name="Alfaro M."/>
            <person name="Sun H."/>
            <person name="Tritt A."/>
            <person name="Yoshinaga Y."/>
            <person name="Zwiers L.-H.L."/>
            <person name="Turgeon B.G."/>
            <person name="Goodwin S.B."/>
            <person name="Spatafora J.W."/>
            <person name="Crous P.W."/>
            <person name="Grigoriev I.V."/>
        </authorList>
    </citation>
    <scope>NUCLEOTIDE SEQUENCE [LARGE SCALE GENOMIC DNA]</scope>
    <source>
        <strain evidence="4 5">CBS 611.86</strain>
    </source>
</reference>
<dbReference type="OrthoDB" id="3546279at2759"/>
<evidence type="ECO:0000313" key="5">
    <source>
        <dbReference type="Proteomes" id="UP000481861"/>
    </source>
</evidence>
<dbReference type="GO" id="GO:0000981">
    <property type="term" value="F:DNA-binding transcription factor activity, RNA polymerase II-specific"/>
    <property type="evidence" value="ECO:0007669"/>
    <property type="project" value="InterPro"/>
</dbReference>
<dbReference type="InterPro" id="IPR052400">
    <property type="entry name" value="Zn2-C6_fungal_TF"/>
</dbReference>
<dbReference type="GO" id="GO:0008270">
    <property type="term" value="F:zinc ion binding"/>
    <property type="evidence" value="ECO:0007669"/>
    <property type="project" value="InterPro"/>
</dbReference>
<gene>
    <name evidence="4" type="ORF">BDV95DRAFT_627627</name>
</gene>
<proteinExistence type="predicted"/>
<accession>A0A7C8IBD4</accession>
<dbReference type="AlphaFoldDB" id="A0A7C8IBD4"/>
<dbReference type="SMART" id="SM00066">
    <property type="entry name" value="GAL4"/>
    <property type="match status" value="1"/>
</dbReference>
<dbReference type="PANTHER" id="PTHR47657:SF7">
    <property type="entry name" value="STEROL REGULATORY ELEMENT-BINDING PROTEIN ECM22"/>
    <property type="match status" value="1"/>
</dbReference>
<feature type="region of interest" description="Disordered" evidence="2">
    <location>
        <begin position="53"/>
        <end position="82"/>
    </location>
</feature>
<protein>
    <recommendedName>
        <fullName evidence="3">Zn(2)-C6 fungal-type domain-containing protein</fullName>
    </recommendedName>
</protein>
<dbReference type="PROSITE" id="PS50048">
    <property type="entry name" value="ZN2_CY6_FUNGAL_2"/>
    <property type="match status" value="1"/>
</dbReference>
<evidence type="ECO:0000259" key="3">
    <source>
        <dbReference type="PROSITE" id="PS50048"/>
    </source>
</evidence>
<feature type="compositionally biased region" description="Low complexity" evidence="2">
    <location>
        <begin position="60"/>
        <end position="73"/>
    </location>
</feature>
<dbReference type="Gene3D" id="4.10.240.10">
    <property type="entry name" value="Zn(2)-C6 fungal-type DNA-binding domain"/>
    <property type="match status" value="1"/>
</dbReference>
<keyword evidence="1" id="KW-0539">Nucleus</keyword>
<evidence type="ECO:0000313" key="4">
    <source>
        <dbReference type="EMBL" id="KAF2873826.1"/>
    </source>
</evidence>
<dbReference type="CDD" id="cd00067">
    <property type="entry name" value="GAL4"/>
    <property type="match status" value="1"/>
</dbReference>
<dbReference type="PROSITE" id="PS00463">
    <property type="entry name" value="ZN2_CY6_FUNGAL_1"/>
    <property type="match status" value="1"/>
</dbReference>
<sequence>MARRSAGFVSKKPHKKSRGGCLSCKRKKVKCDEALPACGYCALRKLECNYPQGQAEESPTASSTDLSTALSNTPSSQLDDSTDFNNISVEIPSWLIPAAITSVGQLTGADMKYLHHYKTSTWSTMTMRNEEVIHRLNRDWVPQASILQPYLLYAILSIAAAHSNSLCPSGEAKNAALIYRQKMFAAYNKALRDITADNYETLLMTAYYMIMLCPPPDQPCDDDTYMDWIVTFLSMMQGIRILASLKWATGIEKLNVFPLFKRELRPLPSAPVIELHPDPRLYTRRGPLGTTPEHPDPAPLYETASPVASGLDMSNLPFRPVELMSAGTSPHAPAAWKKPHSWQLPAPAFLPPPLLALLKSLVDPPDSEPIDIHCESLLPVLHAMSPIFLSLYYYHINPDAHVRITVIPTFLPQEFLTLLREREPRALVIISWWFAFVTLLPQNWYVVNVVPRILQATSNVVMRCNNKLYMDAMEGAYRVVTVTQQWGKEAGARSLFDGWDGVNWDDGPRKEEEHRNFEEFCDIVEEGTLESITWDVTP</sequence>
<organism evidence="4 5">
    <name type="scientific">Massariosphaeria phaeospora</name>
    <dbReference type="NCBI Taxonomy" id="100035"/>
    <lineage>
        <taxon>Eukaryota</taxon>
        <taxon>Fungi</taxon>
        <taxon>Dikarya</taxon>
        <taxon>Ascomycota</taxon>
        <taxon>Pezizomycotina</taxon>
        <taxon>Dothideomycetes</taxon>
        <taxon>Pleosporomycetidae</taxon>
        <taxon>Pleosporales</taxon>
        <taxon>Pleosporales incertae sedis</taxon>
        <taxon>Massariosphaeria</taxon>
    </lineage>
</organism>
<evidence type="ECO:0000256" key="2">
    <source>
        <dbReference type="SAM" id="MobiDB-lite"/>
    </source>
</evidence>
<dbReference type="InterPro" id="IPR001138">
    <property type="entry name" value="Zn2Cys6_DnaBD"/>
</dbReference>
<dbReference type="Pfam" id="PF00172">
    <property type="entry name" value="Zn_clus"/>
    <property type="match status" value="1"/>
</dbReference>
<name>A0A7C8IBD4_9PLEO</name>
<dbReference type="Proteomes" id="UP000481861">
    <property type="component" value="Unassembled WGS sequence"/>
</dbReference>
<dbReference type="SUPFAM" id="SSF57701">
    <property type="entry name" value="Zn2/Cys6 DNA-binding domain"/>
    <property type="match status" value="1"/>
</dbReference>
<comment type="caution">
    <text evidence="4">The sequence shown here is derived from an EMBL/GenBank/DDBJ whole genome shotgun (WGS) entry which is preliminary data.</text>
</comment>
<dbReference type="EMBL" id="JAADJZ010000007">
    <property type="protein sequence ID" value="KAF2873826.1"/>
    <property type="molecule type" value="Genomic_DNA"/>
</dbReference>
<dbReference type="InterPro" id="IPR036864">
    <property type="entry name" value="Zn2-C6_fun-type_DNA-bd_sf"/>
</dbReference>
<dbReference type="PANTHER" id="PTHR47657">
    <property type="entry name" value="STEROL REGULATORY ELEMENT-BINDING PROTEIN ECM22"/>
    <property type="match status" value="1"/>
</dbReference>
<feature type="domain" description="Zn(2)-C6 fungal-type" evidence="3">
    <location>
        <begin position="20"/>
        <end position="50"/>
    </location>
</feature>